<name>A0A6A0B798_9LACT</name>
<dbReference type="Proteomes" id="UP000475928">
    <property type="component" value="Unassembled WGS sequence"/>
</dbReference>
<accession>A0A6A0B798</accession>
<sequence length="103" mass="11752">MAFTNTIARYASFGTIQTIPGEIIDSFWMIIDNNLKGVFVLEPMINFELMNNDGSLSIRFSQDDDPDTAIVIDFNYEFDSSWPTLFHAVDNMGRETIMTPMEV</sequence>
<protein>
    <recommendedName>
        <fullName evidence="3">DUF960 domain-containing protein</fullName>
    </recommendedName>
</protein>
<dbReference type="RefSeq" id="WP_172356320.1">
    <property type="nucleotide sequence ID" value="NZ_BLLH01000004.1"/>
</dbReference>
<dbReference type="InterPro" id="IPR009303">
    <property type="entry name" value="DUF960"/>
</dbReference>
<reference evidence="1 2" key="1">
    <citation type="submission" date="2020-02" db="EMBL/GenBank/DDBJ databases">
        <title>Draft genome sequence of Lactococcus sp. Hs20B0-1.</title>
        <authorList>
            <person name="Noda S."/>
            <person name="Yuki M."/>
            <person name="Ohkuma M."/>
        </authorList>
    </citation>
    <scope>NUCLEOTIDE SEQUENCE [LARGE SCALE GENOMIC DNA]</scope>
    <source>
        <strain evidence="1 2">Hs20B0-1</strain>
    </source>
</reference>
<comment type="caution">
    <text evidence="1">The sequence shown here is derived from an EMBL/GenBank/DDBJ whole genome shotgun (WGS) entry which is preliminary data.</text>
</comment>
<evidence type="ECO:0008006" key="3">
    <source>
        <dbReference type="Google" id="ProtNLM"/>
    </source>
</evidence>
<dbReference type="EMBL" id="BLLH01000004">
    <property type="protein sequence ID" value="GFH40635.1"/>
    <property type="molecule type" value="Genomic_DNA"/>
</dbReference>
<gene>
    <name evidence="1" type="primary">ywhA</name>
    <name evidence="1" type="ORF">Hs20B_10330</name>
</gene>
<dbReference type="AlphaFoldDB" id="A0A6A0B798"/>
<keyword evidence="2" id="KW-1185">Reference proteome</keyword>
<organism evidence="1 2">
    <name type="scientific">Pseudolactococcus insecticola</name>
    <dbReference type="NCBI Taxonomy" id="2709158"/>
    <lineage>
        <taxon>Bacteria</taxon>
        <taxon>Bacillati</taxon>
        <taxon>Bacillota</taxon>
        <taxon>Bacilli</taxon>
        <taxon>Lactobacillales</taxon>
        <taxon>Streptococcaceae</taxon>
        <taxon>Pseudolactococcus</taxon>
    </lineage>
</organism>
<dbReference type="Gene3D" id="3.10.450.150">
    <property type="entry name" value="enterococcus faecalis protein"/>
    <property type="match status" value="1"/>
</dbReference>
<evidence type="ECO:0000313" key="1">
    <source>
        <dbReference type="EMBL" id="GFH40635.1"/>
    </source>
</evidence>
<proteinExistence type="predicted"/>
<dbReference type="Pfam" id="PF06124">
    <property type="entry name" value="DUF960"/>
    <property type="match status" value="1"/>
</dbReference>
<evidence type="ECO:0000313" key="2">
    <source>
        <dbReference type="Proteomes" id="UP000475928"/>
    </source>
</evidence>